<evidence type="ECO:0000256" key="5">
    <source>
        <dbReference type="ARBA" id="ARBA00023242"/>
    </source>
</evidence>
<keyword evidence="7" id="KW-1185">Reference proteome</keyword>
<reference evidence="6 7" key="1">
    <citation type="journal article" date="2024" name="G3 (Bethesda)">
        <title>Genome assembly of Hibiscus sabdariffa L. provides insights into metabolisms of medicinal natural products.</title>
        <authorList>
            <person name="Kim T."/>
        </authorList>
    </citation>
    <scope>NUCLEOTIDE SEQUENCE [LARGE SCALE GENOMIC DNA]</scope>
    <source>
        <strain evidence="6">TK-2024</strain>
        <tissue evidence="6">Old leaves</tissue>
    </source>
</reference>
<evidence type="ECO:0000256" key="3">
    <source>
        <dbReference type="ARBA" id="ARBA00023125"/>
    </source>
</evidence>
<dbReference type="CDD" id="cd14703">
    <property type="entry name" value="bZIP_plant_RF2"/>
    <property type="match status" value="1"/>
</dbReference>
<evidence type="ECO:0000256" key="2">
    <source>
        <dbReference type="ARBA" id="ARBA00023015"/>
    </source>
</evidence>
<accession>A0ABR1Z9J5</accession>
<dbReference type="Proteomes" id="UP001396334">
    <property type="component" value="Unassembled WGS sequence"/>
</dbReference>
<keyword evidence="2" id="KW-0805">Transcription regulation</keyword>
<proteinExistence type="predicted"/>
<protein>
    <submittedName>
        <fullName evidence="6">Uncharacterized protein</fullName>
    </submittedName>
</protein>
<name>A0ABR1Z9J5_9ROSI</name>
<dbReference type="EMBL" id="JBBPBN010002115">
    <property type="protein sequence ID" value="KAK8476674.1"/>
    <property type="molecule type" value="Genomic_DNA"/>
</dbReference>
<keyword evidence="3" id="KW-0238">DNA-binding</keyword>
<sequence length="123" mass="14201">MVFQLRRRKGSRGVPLEILLDRSAYSKCFEGILQIDHESTKRNQGVHQSTRSCEFNEAELKKIMKNEKLTEIALVDPNCATRILANQQLTARSKEQKMRYMAELEHKVQTLQMEAASADYLTD</sequence>
<keyword evidence="5" id="KW-0539">Nucleus</keyword>
<gene>
    <name evidence="6" type="ORF">V6N11_028929</name>
</gene>
<evidence type="ECO:0000313" key="6">
    <source>
        <dbReference type="EMBL" id="KAK8476674.1"/>
    </source>
</evidence>
<evidence type="ECO:0000256" key="1">
    <source>
        <dbReference type="ARBA" id="ARBA00004123"/>
    </source>
</evidence>
<evidence type="ECO:0000256" key="4">
    <source>
        <dbReference type="ARBA" id="ARBA00023163"/>
    </source>
</evidence>
<keyword evidence="4" id="KW-0804">Transcription</keyword>
<comment type="caution">
    <text evidence="6">The sequence shown here is derived from an EMBL/GenBank/DDBJ whole genome shotgun (WGS) entry which is preliminary data.</text>
</comment>
<comment type="subcellular location">
    <subcellularLocation>
        <location evidence="1">Nucleus</location>
    </subcellularLocation>
</comment>
<dbReference type="PANTHER" id="PTHR13690:SF105">
    <property type="entry name" value="TRANSCRIPTION FACTOR POSF21-RELATED"/>
    <property type="match status" value="1"/>
</dbReference>
<dbReference type="InterPro" id="IPR044759">
    <property type="entry name" value="bZIP_RF2"/>
</dbReference>
<evidence type="ECO:0000313" key="7">
    <source>
        <dbReference type="Proteomes" id="UP001396334"/>
    </source>
</evidence>
<dbReference type="PANTHER" id="PTHR13690">
    <property type="entry name" value="TRANSCRIPTION FACTOR POSF21-RELATED"/>
    <property type="match status" value="1"/>
</dbReference>
<organism evidence="6 7">
    <name type="scientific">Hibiscus sabdariffa</name>
    <name type="common">roselle</name>
    <dbReference type="NCBI Taxonomy" id="183260"/>
    <lineage>
        <taxon>Eukaryota</taxon>
        <taxon>Viridiplantae</taxon>
        <taxon>Streptophyta</taxon>
        <taxon>Embryophyta</taxon>
        <taxon>Tracheophyta</taxon>
        <taxon>Spermatophyta</taxon>
        <taxon>Magnoliopsida</taxon>
        <taxon>eudicotyledons</taxon>
        <taxon>Gunneridae</taxon>
        <taxon>Pentapetalae</taxon>
        <taxon>rosids</taxon>
        <taxon>malvids</taxon>
        <taxon>Malvales</taxon>
        <taxon>Malvaceae</taxon>
        <taxon>Malvoideae</taxon>
        <taxon>Hibiscus</taxon>
    </lineage>
</organism>